<dbReference type="GO" id="GO:0005783">
    <property type="term" value="C:endoplasmic reticulum"/>
    <property type="evidence" value="ECO:0007669"/>
    <property type="project" value="InterPro"/>
</dbReference>
<evidence type="ECO:0000313" key="4">
    <source>
        <dbReference type="Proteomes" id="UP000789595"/>
    </source>
</evidence>
<feature type="region of interest" description="Disordered" evidence="1">
    <location>
        <begin position="161"/>
        <end position="193"/>
    </location>
</feature>
<accession>A0A8J2SAK9</accession>
<proteinExistence type="predicted"/>
<dbReference type="EMBL" id="CAKKNE010000001">
    <property type="protein sequence ID" value="CAH0363811.1"/>
    <property type="molecule type" value="Genomic_DNA"/>
</dbReference>
<dbReference type="Proteomes" id="UP000789595">
    <property type="component" value="Unassembled WGS sequence"/>
</dbReference>
<dbReference type="AlphaFoldDB" id="A0A8J2SAK9"/>
<gene>
    <name evidence="2" type="ORF">PECAL_1P01470</name>
    <name evidence="3" type="ORF">PECAL_5P01500</name>
</gene>
<dbReference type="OrthoDB" id="18139at2759"/>
<keyword evidence="4" id="KW-1185">Reference proteome</keyword>
<comment type="caution">
    <text evidence="2">The sequence shown here is derived from an EMBL/GenBank/DDBJ whole genome shotgun (WGS) entry which is preliminary data.</text>
</comment>
<dbReference type="PANTHER" id="PTHR28112">
    <property type="entry name" value="SRP-INDEPENDENT TARGETING PROTEIN 3"/>
    <property type="match status" value="1"/>
</dbReference>
<organism evidence="2 4">
    <name type="scientific">Pelagomonas calceolata</name>
    <dbReference type="NCBI Taxonomy" id="35677"/>
    <lineage>
        <taxon>Eukaryota</taxon>
        <taxon>Sar</taxon>
        <taxon>Stramenopiles</taxon>
        <taxon>Ochrophyta</taxon>
        <taxon>Pelagophyceae</taxon>
        <taxon>Pelagomonadales</taxon>
        <taxon>Pelagomonadaceae</taxon>
        <taxon>Pelagomonas</taxon>
    </lineage>
</organism>
<evidence type="ECO:0000256" key="1">
    <source>
        <dbReference type="SAM" id="MobiDB-lite"/>
    </source>
</evidence>
<dbReference type="PANTHER" id="PTHR28112:SF1">
    <property type="entry name" value="SRP-INDEPENDENT TARGETING PROTEIN 3"/>
    <property type="match status" value="1"/>
</dbReference>
<reference evidence="2" key="1">
    <citation type="submission" date="2021-11" db="EMBL/GenBank/DDBJ databases">
        <authorList>
            <consortium name="Genoscope - CEA"/>
            <person name="William W."/>
        </authorList>
    </citation>
    <scope>NUCLEOTIDE SEQUENCE</scope>
</reference>
<dbReference type="EMBL" id="CAKKNE010000005">
    <property type="protein sequence ID" value="CAH0375617.1"/>
    <property type="molecule type" value="Genomic_DNA"/>
</dbReference>
<evidence type="ECO:0000313" key="2">
    <source>
        <dbReference type="EMBL" id="CAH0363811.1"/>
    </source>
</evidence>
<sequence>MANPPKKSAKRPEPELSPKMFVVPALLMVVKFFKLDFSLYVPQLRAGYACAVALTVLTTLMCGQLAQKKQEPGEVTVKEKNYQNITVEKKFTIADYDQREAVSKVRALCFQVAMTSFMHYKWGSPMPLLFQCVMLPMNLADEPLVKIHVFGAPAEGKLARPFAKPPNPLADALGVNPDADDGAVARKPSKKDD</sequence>
<dbReference type="GO" id="GO:0005739">
    <property type="term" value="C:mitochondrion"/>
    <property type="evidence" value="ECO:0007669"/>
    <property type="project" value="TreeGrafter"/>
</dbReference>
<evidence type="ECO:0000313" key="3">
    <source>
        <dbReference type="EMBL" id="CAH0375617.1"/>
    </source>
</evidence>
<dbReference type="InterPro" id="IPR012098">
    <property type="entry name" value="SND3_fun"/>
</dbReference>
<dbReference type="GO" id="GO:0045047">
    <property type="term" value="P:protein targeting to ER"/>
    <property type="evidence" value="ECO:0007669"/>
    <property type="project" value="InterPro"/>
</dbReference>
<protein>
    <submittedName>
        <fullName evidence="2">Uncharacterized protein</fullName>
    </submittedName>
</protein>
<name>A0A8J2SAK9_9STRA</name>
<dbReference type="Pfam" id="PF10032">
    <property type="entry name" value="Pho88"/>
    <property type="match status" value="1"/>
</dbReference>